<reference evidence="1" key="1">
    <citation type="submission" date="2020-05" db="EMBL/GenBank/DDBJ databases">
        <title>Large-scale comparative analyses of tick genomes elucidate their genetic diversity and vector capacities.</title>
        <authorList>
            <person name="Jia N."/>
            <person name="Wang J."/>
            <person name="Shi W."/>
            <person name="Du L."/>
            <person name="Sun Y."/>
            <person name="Zhan W."/>
            <person name="Jiang J."/>
            <person name="Wang Q."/>
            <person name="Zhang B."/>
            <person name="Ji P."/>
            <person name="Sakyi L.B."/>
            <person name="Cui X."/>
            <person name="Yuan T."/>
            <person name="Jiang B."/>
            <person name="Yang W."/>
            <person name="Lam T.T.-Y."/>
            <person name="Chang Q."/>
            <person name="Ding S."/>
            <person name="Wang X."/>
            <person name="Zhu J."/>
            <person name="Ruan X."/>
            <person name="Zhao L."/>
            <person name="Wei J."/>
            <person name="Que T."/>
            <person name="Du C."/>
            <person name="Cheng J."/>
            <person name="Dai P."/>
            <person name="Han X."/>
            <person name="Huang E."/>
            <person name="Gao Y."/>
            <person name="Liu J."/>
            <person name="Shao H."/>
            <person name="Ye R."/>
            <person name="Li L."/>
            <person name="Wei W."/>
            <person name="Wang X."/>
            <person name="Wang C."/>
            <person name="Yang T."/>
            <person name="Huo Q."/>
            <person name="Li W."/>
            <person name="Guo W."/>
            <person name="Chen H."/>
            <person name="Zhou L."/>
            <person name="Ni X."/>
            <person name="Tian J."/>
            <person name="Zhou Y."/>
            <person name="Sheng Y."/>
            <person name="Liu T."/>
            <person name="Pan Y."/>
            <person name="Xia L."/>
            <person name="Li J."/>
            <person name="Zhao F."/>
            <person name="Cao W."/>
        </authorList>
    </citation>
    <scope>NUCLEOTIDE SEQUENCE</scope>
    <source>
        <strain evidence="1">Dsil-2018</strain>
    </source>
</reference>
<evidence type="ECO:0000313" key="1">
    <source>
        <dbReference type="EMBL" id="KAH7945204.1"/>
    </source>
</evidence>
<sequence length="453" mass="49929">MSTLISKPSRSTEGVSRKSAENVQRSVRKATGKGPAAAAALGSKEQLIPDEWDTDKKHRAPVAGKSTREDAATALAVAGVPVDAVAAHGVADKEAASGARPAEELSATQEEDTTSENKHLSSASASTNVEQHRAADFQMHRRHASVRPDEMNSEEEPFVKPGMMRPKPPPPLPQVVKETVEKQLSGHSTPMSKTFPAMSEQEFLSRVGSHVVVRQQEPVVPKDPIRVLVTAVTTELSYRMLIPMVRGDVFGGDQPIVLHLYAKNIPYENFTGLARLNHNRAVTLLSQRLGVIPNKIVNMIVWGHRGDMLLPDYSRSVVIKKAKRYKISDLVSRDYLDEGLPEDVKIREELVQKLTKHPGILSRAKAACDQMRDWWIGLPAGQFVTMAVLSDGLYGVPPDLVFSYPVFIDTSRSWKVVQGIALNENLRNCITESAKDLERERDEAMEICTELAL</sequence>
<organism evidence="1 2">
    <name type="scientific">Dermacentor silvarum</name>
    <name type="common">Tick</name>
    <dbReference type="NCBI Taxonomy" id="543639"/>
    <lineage>
        <taxon>Eukaryota</taxon>
        <taxon>Metazoa</taxon>
        <taxon>Ecdysozoa</taxon>
        <taxon>Arthropoda</taxon>
        <taxon>Chelicerata</taxon>
        <taxon>Arachnida</taxon>
        <taxon>Acari</taxon>
        <taxon>Parasitiformes</taxon>
        <taxon>Ixodida</taxon>
        <taxon>Ixodoidea</taxon>
        <taxon>Ixodidae</taxon>
        <taxon>Rhipicephalinae</taxon>
        <taxon>Dermacentor</taxon>
    </lineage>
</organism>
<comment type="caution">
    <text evidence="1">The sequence shown here is derived from an EMBL/GenBank/DDBJ whole genome shotgun (WGS) entry which is preliminary data.</text>
</comment>
<proteinExistence type="predicted"/>
<keyword evidence="2" id="KW-1185">Reference proteome</keyword>
<evidence type="ECO:0000313" key="2">
    <source>
        <dbReference type="Proteomes" id="UP000821865"/>
    </source>
</evidence>
<name>A0ACB8CK48_DERSI</name>
<dbReference type="Proteomes" id="UP000821865">
    <property type="component" value="Chromosome 6"/>
</dbReference>
<gene>
    <name evidence="1" type="ORF">HPB49_008035</name>
</gene>
<dbReference type="EMBL" id="CM023475">
    <property type="protein sequence ID" value="KAH7945204.1"/>
    <property type="molecule type" value="Genomic_DNA"/>
</dbReference>
<accession>A0ACB8CK48</accession>
<protein>
    <submittedName>
        <fullName evidence="1">Uncharacterized protein</fullName>
    </submittedName>
</protein>